<keyword evidence="5" id="KW-1185">Reference proteome</keyword>
<protein>
    <submittedName>
        <fullName evidence="4">4'-phosphopantetheinyl transferase</fullName>
    </submittedName>
</protein>
<dbReference type="Pfam" id="PF01648">
    <property type="entry name" value="ACPS"/>
    <property type="match status" value="1"/>
</dbReference>
<dbReference type="RefSeq" id="WP_189743359.1">
    <property type="nucleotide sequence ID" value="NZ_BMRL01000013.1"/>
</dbReference>
<evidence type="ECO:0000256" key="2">
    <source>
        <dbReference type="ARBA" id="ARBA00022679"/>
    </source>
</evidence>
<evidence type="ECO:0000313" key="5">
    <source>
        <dbReference type="Proteomes" id="UP000613974"/>
    </source>
</evidence>
<comment type="caution">
    <text evidence="4">The sequence shown here is derived from an EMBL/GenBank/DDBJ whole genome shotgun (WGS) entry which is preliminary data.</text>
</comment>
<keyword evidence="2 4" id="KW-0808">Transferase</keyword>
<sequence length="240" mass="24756">MIEYVNQLGPGAPRIGPPPAGTAASVWSLDTTADTVGGYRVQEADAVLDAGEREKAARLLLPGHRHRYLASHLGLRVLLGARLGLDPREVTLVREDCPCCGDPHGRPAVAGGGIHFSLSHSGDLAYLALAAVPVGVDIEETPGADAVADVLGSLHPAETAELTALVPSLRPDALARVWCRKEACLKASGTGLALGLAEPYVGSSPAPAPVPGWILTDLPAPDGYAAALAIADRQERGNRA</sequence>
<organism evidence="4 5">
    <name type="scientific">Streptomyces nojiriensis</name>
    <dbReference type="NCBI Taxonomy" id="66374"/>
    <lineage>
        <taxon>Bacteria</taxon>
        <taxon>Bacillati</taxon>
        <taxon>Actinomycetota</taxon>
        <taxon>Actinomycetes</taxon>
        <taxon>Kitasatosporales</taxon>
        <taxon>Streptomycetaceae</taxon>
        <taxon>Streptomyces</taxon>
    </lineage>
</organism>
<dbReference type="SUPFAM" id="SSF56214">
    <property type="entry name" value="4'-phosphopantetheinyl transferase"/>
    <property type="match status" value="2"/>
</dbReference>
<dbReference type="EMBL" id="BNEC01000005">
    <property type="protein sequence ID" value="GHI69110.1"/>
    <property type="molecule type" value="Genomic_DNA"/>
</dbReference>
<feature type="domain" description="4'-phosphopantetheinyl transferase" evidence="3">
    <location>
        <begin position="133"/>
        <end position="227"/>
    </location>
</feature>
<evidence type="ECO:0000256" key="1">
    <source>
        <dbReference type="ARBA" id="ARBA00010990"/>
    </source>
</evidence>
<accession>A0ABQ3SLU3</accession>
<dbReference type="GO" id="GO:0016740">
    <property type="term" value="F:transferase activity"/>
    <property type="evidence" value="ECO:0007669"/>
    <property type="project" value="UniProtKB-KW"/>
</dbReference>
<dbReference type="Gene3D" id="3.90.470.20">
    <property type="entry name" value="4'-phosphopantetheinyl transferase domain"/>
    <property type="match status" value="1"/>
</dbReference>
<dbReference type="Proteomes" id="UP000613974">
    <property type="component" value="Unassembled WGS sequence"/>
</dbReference>
<dbReference type="InterPro" id="IPR037143">
    <property type="entry name" value="4-PPantetheinyl_Trfase_dom_sf"/>
</dbReference>
<reference evidence="5" key="1">
    <citation type="submission" date="2023-07" db="EMBL/GenBank/DDBJ databases">
        <title>Whole genome shotgun sequence of Streptomyces nojiriensis NBRC 13794.</title>
        <authorList>
            <person name="Komaki H."/>
            <person name="Tamura T."/>
        </authorList>
    </citation>
    <scope>NUCLEOTIDE SEQUENCE [LARGE SCALE GENOMIC DNA]</scope>
    <source>
        <strain evidence="5">NBRC 13794</strain>
    </source>
</reference>
<evidence type="ECO:0000313" key="4">
    <source>
        <dbReference type="EMBL" id="GHI69110.1"/>
    </source>
</evidence>
<dbReference type="InterPro" id="IPR050559">
    <property type="entry name" value="P-Pant_transferase_sf"/>
</dbReference>
<evidence type="ECO:0000259" key="3">
    <source>
        <dbReference type="Pfam" id="PF01648"/>
    </source>
</evidence>
<dbReference type="PANTHER" id="PTHR12215">
    <property type="entry name" value="PHOSPHOPANTETHEINE TRANSFERASE"/>
    <property type="match status" value="1"/>
</dbReference>
<comment type="similarity">
    <text evidence="1">Belongs to the P-Pant transferase superfamily. Gsp/Sfp/HetI/AcpT family.</text>
</comment>
<dbReference type="GeneID" id="95587408"/>
<proteinExistence type="inferred from homology"/>
<name>A0ABQ3SLU3_9ACTN</name>
<dbReference type="InterPro" id="IPR008278">
    <property type="entry name" value="4-PPantetheinyl_Trfase_dom"/>
</dbReference>
<gene>
    <name evidence="4" type="ORF">Snoj_30280</name>
</gene>
<dbReference type="PANTHER" id="PTHR12215:SF10">
    <property type="entry name" value="L-AMINOADIPATE-SEMIALDEHYDE DEHYDROGENASE-PHOSPHOPANTETHEINYL TRANSFERASE"/>
    <property type="match status" value="1"/>
</dbReference>